<evidence type="ECO:0000313" key="6">
    <source>
        <dbReference type="EMBL" id="CAB4222704.1"/>
    </source>
</evidence>
<dbReference type="EMBL" id="LR797021">
    <property type="protein sequence ID" value="CAB4181901.1"/>
    <property type="molecule type" value="Genomic_DNA"/>
</dbReference>
<dbReference type="EMBL" id="LR797369">
    <property type="protein sequence ID" value="CAB4210685.1"/>
    <property type="molecule type" value="Genomic_DNA"/>
</dbReference>
<protein>
    <submittedName>
        <fullName evidence="3">Uncharacterized protein</fullName>
    </submittedName>
</protein>
<gene>
    <name evidence="3" type="ORF">UFOVP1065_72</name>
    <name evidence="4" type="ORF">UFOVP1198_41</name>
    <name evidence="5" type="ORF">UFOVP1418_33</name>
    <name evidence="7" type="ORF">UFOVP1524_117</name>
    <name evidence="6" type="ORF">UFOVP1651_117</name>
    <name evidence="1" type="ORF">UFOVP908_95</name>
    <name evidence="2" type="ORF">UFOVP990_41</name>
</gene>
<dbReference type="EMBL" id="LR797157">
    <property type="protein sequence ID" value="CAB4190204.1"/>
    <property type="molecule type" value="Genomic_DNA"/>
</dbReference>
<organism evidence="3">
    <name type="scientific">uncultured Caudovirales phage</name>
    <dbReference type="NCBI Taxonomy" id="2100421"/>
    <lineage>
        <taxon>Viruses</taxon>
        <taxon>Duplodnaviria</taxon>
        <taxon>Heunggongvirae</taxon>
        <taxon>Uroviricota</taxon>
        <taxon>Caudoviricetes</taxon>
        <taxon>Peduoviridae</taxon>
        <taxon>Maltschvirus</taxon>
        <taxon>Maltschvirus maltsch</taxon>
    </lineage>
</organism>
<evidence type="ECO:0000313" key="5">
    <source>
        <dbReference type="EMBL" id="CAB4210685.1"/>
    </source>
</evidence>
<reference evidence="3" key="1">
    <citation type="submission" date="2020-05" db="EMBL/GenBank/DDBJ databases">
        <authorList>
            <person name="Chiriac C."/>
            <person name="Salcher M."/>
            <person name="Ghai R."/>
            <person name="Kavagutti S V."/>
        </authorList>
    </citation>
    <scope>NUCLEOTIDE SEQUENCE</scope>
</reference>
<evidence type="ECO:0000313" key="4">
    <source>
        <dbReference type="EMBL" id="CAB4190204.1"/>
    </source>
</evidence>
<evidence type="ECO:0000313" key="2">
    <source>
        <dbReference type="EMBL" id="CAB4176517.1"/>
    </source>
</evidence>
<sequence length="98" mass="10140">MTARPVARIGDADFPHASPMVRAVGSSDVFVNARPVSRQFDANTPHLVTPKGPVHISYIAVGSVTVFADSRGVGRILDLLIPVCTAVAQGSPTVFAGG</sequence>
<proteinExistence type="predicted"/>
<dbReference type="EMBL" id="LR796860">
    <property type="protein sequence ID" value="CAB4170594.1"/>
    <property type="molecule type" value="Genomic_DNA"/>
</dbReference>
<name>A0A6J5QKC4_9CAUD</name>
<dbReference type="EMBL" id="LR798378">
    <property type="protein sequence ID" value="CAB5227739.1"/>
    <property type="molecule type" value="Genomic_DNA"/>
</dbReference>
<evidence type="ECO:0000313" key="7">
    <source>
        <dbReference type="EMBL" id="CAB5227739.1"/>
    </source>
</evidence>
<dbReference type="EMBL" id="LR797518">
    <property type="protein sequence ID" value="CAB4222704.1"/>
    <property type="molecule type" value="Genomic_DNA"/>
</dbReference>
<evidence type="ECO:0000313" key="1">
    <source>
        <dbReference type="EMBL" id="CAB4170594.1"/>
    </source>
</evidence>
<dbReference type="Gene3D" id="2.60.200.60">
    <property type="match status" value="1"/>
</dbReference>
<accession>A0A6J5QKC4</accession>
<evidence type="ECO:0000313" key="3">
    <source>
        <dbReference type="EMBL" id="CAB4181901.1"/>
    </source>
</evidence>
<dbReference type="EMBL" id="LR796945">
    <property type="protein sequence ID" value="CAB4176517.1"/>
    <property type="molecule type" value="Genomic_DNA"/>
</dbReference>